<gene>
    <name evidence="13 17" type="primary">addA</name>
    <name evidence="17" type="ORF">H9Q79_15390</name>
</gene>
<evidence type="ECO:0000256" key="5">
    <source>
        <dbReference type="ARBA" id="ARBA00022806"/>
    </source>
</evidence>
<keyword evidence="3 13" id="KW-0227">DNA damage</keyword>
<dbReference type="GO" id="GO:0033202">
    <property type="term" value="C:DNA helicase complex"/>
    <property type="evidence" value="ECO:0007669"/>
    <property type="project" value="TreeGrafter"/>
</dbReference>
<dbReference type="GO" id="GO:0003690">
    <property type="term" value="F:double-stranded DNA binding"/>
    <property type="evidence" value="ECO:0007669"/>
    <property type="project" value="UniProtKB-UniRule"/>
</dbReference>
<proteinExistence type="inferred from homology"/>
<evidence type="ECO:0000256" key="4">
    <source>
        <dbReference type="ARBA" id="ARBA00022801"/>
    </source>
</evidence>
<dbReference type="GO" id="GO:0005829">
    <property type="term" value="C:cytosol"/>
    <property type="evidence" value="ECO:0007669"/>
    <property type="project" value="TreeGrafter"/>
</dbReference>
<dbReference type="PROSITE" id="PS51217">
    <property type="entry name" value="UVRD_HELICASE_CTER"/>
    <property type="match status" value="1"/>
</dbReference>
<feature type="binding site" evidence="14">
    <location>
        <begin position="24"/>
        <end position="31"/>
    </location>
    <ligand>
        <name>ATP</name>
        <dbReference type="ChEBI" id="CHEBI:30616"/>
    </ligand>
</feature>
<evidence type="ECO:0000313" key="17">
    <source>
        <dbReference type="EMBL" id="QNM08249.1"/>
    </source>
</evidence>
<keyword evidence="1 13" id="KW-0540">Nuclease</keyword>
<evidence type="ECO:0000259" key="16">
    <source>
        <dbReference type="PROSITE" id="PS51217"/>
    </source>
</evidence>
<keyword evidence="7 13" id="KW-0067">ATP-binding</keyword>
<keyword evidence="8 13" id="KW-0238">DNA-binding</keyword>
<dbReference type="GO" id="GO:0000724">
    <property type="term" value="P:double-strand break repair via homologous recombination"/>
    <property type="evidence" value="ECO:0007669"/>
    <property type="project" value="UniProtKB-UniRule"/>
</dbReference>
<reference evidence="17 18" key="1">
    <citation type="submission" date="2020-08" db="EMBL/GenBank/DDBJ databases">
        <authorList>
            <person name="Liu C."/>
            <person name="Sun Q."/>
        </authorList>
    </citation>
    <scope>NUCLEOTIDE SEQUENCE [LARGE SCALE GENOMIC DNA]</scope>
    <source>
        <strain evidence="17 18">NSJ-29</strain>
    </source>
</reference>
<comment type="catalytic activity">
    <reaction evidence="12 13">
        <text>ATP + H2O = ADP + phosphate + H(+)</text>
        <dbReference type="Rhea" id="RHEA:13065"/>
        <dbReference type="ChEBI" id="CHEBI:15377"/>
        <dbReference type="ChEBI" id="CHEBI:15378"/>
        <dbReference type="ChEBI" id="CHEBI:30616"/>
        <dbReference type="ChEBI" id="CHEBI:43474"/>
        <dbReference type="ChEBI" id="CHEBI:456216"/>
        <dbReference type="EC" id="5.6.2.4"/>
    </reaction>
</comment>
<comment type="catalytic activity">
    <reaction evidence="11 13">
        <text>Couples ATP hydrolysis with the unwinding of duplex DNA by translocating in the 3'-5' direction.</text>
        <dbReference type="EC" id="5.6.2.4"/>
    </reaction>
</comment>
<evidence type="ECO:0000256" key="6">
    <source>
        <dbReference type="ARBA" id="ARBA00022839"/>
    </source>
</evidence>
<dbReference type="Gene3D" id="3.40.50.300">
    <property type="entry name" value="P-loop containing nucleotide triphosphate hydrolases"/>
    <property type="match status" value="4"/>
</dbReference>
<accession>A0A7G9GBR7</accession>
<comment type="similarity">
    <text evidence="13">Belongs to the helicase family. AddA subfamily.</text>
</comment>
<dbReference type="Pfam" id="PF13361">
    <property type="entry name" value="UvrD_C"/>
    <property type="match status" value="1"/>
</dbReference>
<dbReference type="InterPro" id="IPR011604">
    <property type="entry name" value="PDDEXK-like_dom_sf"/>
</dbReference>
<evidence type="ECO:0000256" key="3">
    <source>
        <dbReference type="ARBA" id="ARBA00022763"/>
    </source>
</evidence>
<feature type="domain" description="UvrD-like helicase ATP-binding" evidence="15">
    <location>
        <begin position="3"/>
        <end position="472"/>
    </location>
</feature>
<dbReference type="InterPro" id="IPR000212">
    <property type="entry name" value="DNA_helicase_UvrD/REP"/>
</dbReference>
<dbReference type="HAMAP" id="MF_01451">
    <property type="entry name" value="AddA"/>
    <property type="match status" value="1"/>
</dbReference>
<dbReference type="InterPro" id="IPR011335">
    <property type="entry name" value="Restrct_endonuc-II-like"/>
</dbReference>
<dbReference type="InterPro" id="IPR027417">
    <property type="entry name" value="P-loop_NTPase"/>
</dbReference>
<dbReference type="NCBIfam" id="TIGR02785">
    <property type="entry name" value="addA_Gpos"/>
    <property type="match status" value="1"/>
</dbReference>
<keyword evidence="5 13" id="KW-0347">Helicase</keyword>
<keyword evidence="18" id="KW-1185">Reference proteome</keyword>
<dbReference type="Pfam" id="PF12705">
    <property type="entry name" value="PDDEXK_1"/>
    <property type="match status" value="1"/>
</dbReference>
<dbReference type="InterPro" id="IPR014017">
    <property type="entry name" value="DNA_helicase_UvrD-like_C"/>
</dbReference>
<evidence type="ECO:0000256" key="10">
    <source>
        <dbReference type="ARBA" id="ARBA00023235"/>
    </source>
</evidence>
<dbReference type="GO" id="GO:0043138">
    <property type="term" value="F:3'-5' DNA helicase activity"/>
    <property type="evidence" value="ECO:0007669"/>
    <property type="project" value="UniProtKB-UniRule"/>
</dbReference>
<dbReference type="SUPFAM" id="SSF52980">
    <property type="entry name" value="Restriction endonuclease-like"/>
    <property type="match status" value="1"/>
</dbReference>
<dbReference type="GO" id="GO:0008408">
    <property type="term" value="F:3'-5' exonuclease activity"/>
    <property type="evidence" value="ECO:0007669"/>
    <property type="project" value="UniProtKB-UniRule"/>
</dbReference>
<evidence type="ECO:0000256" key="13">
    <source>
        <dbReference type="HAMAP-Rule" id="MF_01451"/>
    </source>
</evidence>
<dbReference type="FunFam" id="3.40.50.300:FF:001236">
    <property type="entry name" value="ATP-dependent helicase/nuclease subunit A"/>
    <property type="match status" value="1"/>
</dbReference>
<dbReference type="EC" id="5.6.2.4" evidence="13"/>
<name>A0A7G9GBR7_9FIRM</name>
<dbReference type="AlphaFoldDB" id="A0A7G9GBR7"/>
<dbReference type="EMBL" id="CP060635">
    <property type="protein sequence ID" value="QNM08249.1"/>
    <property type="molecule type" value="Genomic_DNA"/>
</dbReference>
<keyword evidence="6 13" id="KW-0269">Exonuclease</keyword>
<dbReference type="InterPro" id="IPR014152">
    <property type="entry name" value="AddA"/>
</dbReference>
<keyword evidence="9 13" id="KW-0234">DNA repair</keyword>
<dbReference type="Gene3D" id="3.90.320.10">
    <property type="match status" value="1"/>
</dbReference>
<dbReference type="Proteomes" id="UP000515860">
    <property type="component" value="Chromosome"/>
</dbReference>
<protein>
    <recommendedName>
        <fullName evidence="13">ATP-dependent helicase/nuclease subunit A</fullName>
        <ecNumber evidence="13">3.1.-.-</ecNumber>
        <ecNumber evidence="13">5.6.2.4</ecNumber>
    </recommendedName>
    <alternativeName>
        <fullName evidence="13">ATP-dependent helicase/nuclease AddA</fullName>
    </alternativeName>
    <alternativeName>
        <fullName evidence="13">DNA 3'-5' helicase AddA</fullName>
    </alternativeName>
</protein>
<comment type="cofactor">
    <cofactor evidence="13">
        <name>Mg(2+)</name>
        <dbReference type="ChEBI" id="CHEBI:18420"/>
    </cofactor>
</comment>
<evidence type="ECO:0000256" key="12">
    <source>
        <dbReference type="ARBA" id="ARBA00048988"/>
    </source>
</evidence>
<evidence type="ECO:0000256" key="11">
    <source>
        <dbReference type="ARBA" id="ARBA00034617"/>
    </source>
</evidence>
<evidence type="ECO:0000313" key="18">
    <source>
        <dbReference type="Proteomes" id="UP000515860"/>
    </source>
</evidence>
<dbReference type="PANTHER" id="PTHR11070:SF48">
    <property type="entry name" value="ATP-DEPENDENT HELICASE_NUCLEASE SUBUNIT A"/>
    <property type="match status" value="1"/>
</dbReference>
<evidence type="ECO:0000256" key="8">
    <source>
        <dbReference type="ARBA" id="ARBA00023125"/>
    </source>
</evidence>
<dbReference type="InterPro" id="IPR038726">
    <property type="entry name" value="PDDEXK_AddAB-type"/>
</dbReference>
<evidence type="ECO:0000256" key="9">
    <source>
        <dbReference type="ARBA" id="ARBA00023204"/>
    </source>
</evidence>
<evidence type="ECO:0000256" key="2">
    <source>
        <dbReference type="ARBA" id="ARBA00022741"/>
    </source>
</evidence>
<comment type="subunit">
    <text evidence="13">Heterodimer of AddA and AddB/RexB.</text>
</comment>
<dbReference type="SUPFAM" id="SSF52540">
    <property type="entry name" value="P-loop containing nucleoside triphosphate hydrolases"/>
    <property type="match status" value="1"/>
</dbReference>
<evidence type="ECO:0000256" key="7">
    <source>
        <dbReference type="ARBA" id="ARBA00022840"/>
    </source>
</evidence>
<organism evidence="17 18">
    <name type="scientific">Wansuia hejianensis</name>
    <dbReference type="NCBI Taxonomy" id="2763667"/>
    <lineage>
        <taxon>Bacteria</taxon>
        <taxon>Bacillati</taxon>
        <taxon>Bacillota</taxon>
        <taxon>Clostridia</taxon>
        <taxon>Lachnospirales</taxon>
        <taxon>Lachnospiraceae</taxon>
        <taxon>Wansuia</taxon>
    </lineage>
</organism>
<keyword evidence="2 13" id="KW-0547">Nucleotide-binding</keyword>
<evidence type="ECO:0000259" key="15">
    <source>
        <dbReference type="PROSITE" id="PS51198"/>
    </source>
</evidence>
<dbReference type="EC" id="3.1.-.-" evidence="13"/>
<dbReference type="Gene3D" id="1.10.274.50">
    <property type="match status" value="1"/>
</dbReference>
<dbReference type="KEGG" id="whj:H9Q79_15390"/>
<evidence type="ECO:0000256" key="14">
    <source>
        <dbReference type="PROSITE-ProRule" id="PRU00560"/>
    </source>
</evidence>
<feature type="domain" description="UvrD-like helicase C-terminal" evidence="16">
    <location>
        <begin position="500"/>
        <end position="790"/>
    </location>
</feature>
<sequence>MGVKWTREQEQVIRLRDRNLLVSAAAGSGKTAVLVERIISRVTDPVRPVDIDRLLVVTFTRAAAGEMKERIGRALEEKLREDPENEHLQRQGILLHHAQISTIHGFCTYVIQNYFHRIDLDPGYRIADEGELKLLKGEVLSDLLEEEYAWGDRDFLEFAEAFAPGKSDKKIDELILRVYEFAVSDPWPEGWLESCRKACVIETEEELEKSAWVRAALDEVKRLLSSCREAASQNAALAERPGGPSVYLPQLASDLELIEGLMGCESYGKFCEGFQNLSFAPLSRKKDPDGDPGLREQVKESRAELKKLLEGIQKQYFTGSPEEVLKELALCRPSMEVLCRLAVKFMREFSERKRAKNLMDFSDLEHFALDILLERTEDGWVRTDAARELSEQFAEIMIDEYQDSNYIQEYLLEAVSGTEEGNLNRFMVGDMKQAIYGFRMARPELFLEKYQTYTSEASSSQRIDLHQNFRSRPQVLDTVNYFFRRLMRPELGGLAYDDAAALHGGAAFPEGGDASLLETELLLIDRKSPEFEDDRSRTAMMEAEALAVAQKIRGLMGSMQVADRDTGLYRPLQYRDCVILLRSVSGWAETFVRVLQSEGIPAYSTSKSGYFSAVEVVTVLNYLRICDNPRQEIPYAAVLRSPIVGCTDRELALIRCHSPELPIYEASAAYEAGGEEAALREKLGAFSRQLRDIQSIVSHTPVHRVIQKIFSMTGYRSYAAAMPGGEQREANLDMLVEKAVDFEASSYHGLFHFVRYIEELEKYQVDFGEVNLYGETADTVRIMTIHKSKGLEFPVVFVSGMGGRFNQMDLNSQVVLHAGLGIGMDAVDVKKRARKSTLMKQTIRQAMKRDLLGEELRVLYVAVTRAKEKLILTGIVDNLEKRVQACGIQRNLWKDSLSYGLLSKAAGYMDWLLPALSRSSSFQPLYQLVNGEEAAGMEEEACIRLEVLTPSQMTVAQMEVRVQQELIRENLIREDDGQVYEPEVRNFLERQKAYRYPYEYLAGIPAKMTVSELKKAGADEPGLQLYAEPDIIPYIPQFMKQVREEAEGAARGTIYHRVLECLDYGQVVRSEGGGGEAEKSIQDQIGDMVRMGKLSVADIECLDINDFLIFLESPLGKRMKAAALAGRLQREQPFTLEIPASEANPSWQGDETVLVQGVIDAYFEEEGSYVIVDYKTDRVYTADGSDLARKYGRQLLYYRRALEQVTGREVKEMLIYSVTLGREISVLLPSGR</sequence>
<dbReference type="GO" id="GO:0005524">
    <property type="term" value="F:ATP binding"/>
    <property type="evidence" value="ECO:0007669"/>
    <property type="project" value="UniProtKB-UniRule"/>
</dbReference>
<dbReference type="RefSeq" id="WP_249328685.1">
    <property type="nucleotide sequence ID" value="NZ_CP060635.1"/>
</dbReference>
<dbReference type="Pfam" id="PF00580">
    <property type="entry name" value="UvrD-helicase"/>
    <property type="match status" value="1"/>
</dbReference>
<evidence type="ECO:0000256" key="1">
    <source>
        <dbReference type="ARBA" id="ARBA00022722"/>
    </source>
</evidence>
<dbReference type="PROSITE" id="PS51198">
    <property type="entry name" value="UVRD_HELICASE_ATP_BIND"/>
    <property type="match status" value="1"/>
</dbReference>
<dbReference type="InterPro" id="IPR014016">
    <property type="entry name" value="UvrD-like_ATP-bd"/>
</dbReference>
<dbReference type="PANTHER" id="PTHR11070">
    <property type="entry name" value="UVRD / RECB / PCRA DNA HELICASE FAMILY MEMBER"/>
    <property type="match status" value="1"/>
</dbReference>
<comment type="function">
    <text evidence="13">The heterodimer acts as both an ATP-dependent DNA helicase and an ATP-dependent, dual-direction single-stranded exonuclease. Recognizes the chi site generating a DNA molecule suitable for the initiation of homologous recombination. The AddA nuclease domain is required for chi fragment generation; this subunit has the helicase and 3' -&gt; 5' nuclease activities.</text>
</comment>
<keyword evidence="4 13" id="KW-0378">Hydrolase</keyword>
<keyword evidence="10 13" id="KW-0413">Isomerase</keyword>